<evidence type="ECO:0000256" key="2">
    <source>
        <dbReference type="PROSITE-ProRule" id="PRU00335"/>
    </source>
</evidence>
<dbReference type="InterPro" id="IPR009057">
    <property type="entry name" value="Homeodomain-like_sf"/>
</dbReference>
<dbReference type="AlphaFoldDB" id="A0A231VJW6"/>
<sequence>MKKDDITTEEKIINASIELFSEKGFDSTKTSEIAKNAGIAEGTIFRYFKTKKDILMSIVTKAIQFFSEKFIVLPLNKILHTEKPEEEILFDLLKDRYEMITKNFSIIKVIGTEALTKEKIREKLVEHVAIKTLEIGEEFYQHGVEKGIFRDLPPRTVVRSLFGSIMMLIAEQQFLPDDKKSKDVDKEIRMIVEIFMNGIKSSRKEQ</sequence>
<reference evidence="4 5" key="1">
    <citation type="submission" date="2017-06" db="EMBL/GenBank/DDBJ databases">
        <title>Isolation and characterization of a thermophilic and butanogenic Thermoanaerobacterium thermosaccharolyticum M5 capable of efficient degradation of hemicellulose.</title>
        <authorList>
            <person name="Xin F."/>
            <person name="Jiang Y."/>
        </authorList>
    </citation>
    <scope>NUCLEOTIDE SEQUENCE [LARGE SCALE GENOMIC DNA]</scope>
    <source>
        <strain evidence="4 5">M5</strain>
    </source>
</reference>
<dbReference type="PANTHER" id="PTHR43479:SF11">
    <property type="entry name" value="ACREF_ENVCD OPERON REPRESSOR-RELATED"/>
    <property type="match status" value="1"/>
</dbReference>
<gene>
    <name evidence="4" type="ORF">CE561_05670</name>
</gene>
<dbReference type="SUPFAM" id="SSF48498">
    <property type="entry name" value="Tetracyclin repressor-like, C-terminal domain"/>
    <property type="match status" value="1"/>
</dbReference>
<dbReference type="PRINTS" id="PR00455">
    <property type="entry name" value="HTHTETR"/>
</dbReference>
<evidence type="ECO:0000313" key="5">
    <source>
        <dbReference type="Proteomes" id="UP000215301"/>
    </source>
</evidence>
<evidence type="ECO:0000259" key="3">
    <source>
        <dbReference type="PROSITE" id="PS50977"/>
    </source>
</evidence>
<dbReference type="EMBL" id="NKHD01000017">
    <property type="protein sequence ID" value="OXT08251.1"/>
    <property type="molecule type" value="Genomic_DNA"/>
</dbReference>
<dbReference type="Proteomes" id="UP000215301">
    <property type="component" value="Unassembled WGS sequence"/>
</dbReference>
<dbReference type="RefSeq" id="WP_094044738.1">
    <property type="nucleotide sequence ID" value="NZ_NKHD01000017.1"/>
</dbReference>
<dbReference type="PROSITE" id="PS50977">
    <property type="entry name" value="HTH_TETR_2"/>
    <property type="match status" value="1"/>
</dbReference>
<keyword evidence="1 2" id="KW-0238">DNA-binding</keyword>
<dbReference type="Gene3D" id="1.10.357.10">
    <property type="entry name" value="Tetracycline Repressor, domain 2"/>
    <property type="match status" value="1"/>
</dbReference>
<dbReference type="SUPFAM" id="SSF46689">
    <property type="entry name" value="Homeodomain-like"/>
    <property type="match status" value="1"/>
</dbReference>
<dbReference type="GO" id="GO:0003677">
    <property type="term" value="F:DNA binding"/>
    <property type="evidence" value="ECO:0007669"/>
    <property type="project" value="UniProtKB-UniRule"/>
</dbReference>
<evidence type="ECO:0000313" key="4">
    <source>
        <dbReference type="EMBL" id="OXT08251.1"/>
    </source>
</evidence>
<proteinExistence type="predicted"/>
<dbReference type="InterPro" id="IPR036271">
    <property type="entry name" value="Tet_transcr_reg_TetR-rel_C_sf"/>
</dbReference>
<dbReference type="InterPro" id="IPR001647">
    <property type="entry name" value="HTH_TetR"/>
</dbReference>
<dbReference type="PANTHER" id="PTHR43479">
    <property type="entry name" value="ACREF/ENVCD OPERON REPRESSOR-RELATED"/>
    <property type="match status" value="1"/>
</dbReference>
<protein>
    <submittedName>
        <fullName evidence="4">TetR family transcriptional regulator</fullName>
    </submittedName>
</protein>
<dbReference type="InterPro" id="IPR050624">
    <property type="entry name" value="HTH-type_Tx_Regulator"/>
</dbReference>
<feature type="domain" description="HTH tetR-type" evidence="3">
    <location>
        <begin position="6"/>
        <end position="66"/>
    </location>
</feature>
<organism evidence="4 5">
    <name type="scientific">Thermoanaerobacterium thermosaccharolyticum</name>
    <name type="common">Clostridium thermosaccharolyticum</name>
    <dbReference type="NCBI Taxonomy" id="1517"/>
    <lineage>
        <taxon>Bacteria</taxon>
        <taxon>Bacillati</taxon>
        <taxon>Bacillota</taxon>
        <taxon>Clostridia</taxon>
        <taxon>Thermoanaerobacterales</taxon>
        <taxon>Thermoanaerobacteraceae</taxon>
        <taxon>Thermoanaerobacterium</taxon>
    </lineage>
</organism>
<feature type="DNA-binding region" description="H-T-H motif" evidence="2">
    <location>
        <begin position="29"/>
        <end position="48"/>
    </location>
</feature>
<comment type="caution">
    <text evidence="4">The sequence shown here is derived from an EMBL/GenBank/DDBJ whole genome shotgun (WGS) entry which is preliminary data.</text>
</comment>
<accession>A0A231VJW6</accession>
<evidence type="ECO:0000256" key="1">
    <source>
        <dbReference type="ARBA" id="ARBA00023125"/>
    </source>
</evidence>
<name>A0A231VJW6_THETR</name>
<dbReference type="Gene3D" id="1.10.10.60">
    <property type="entry name" value="Homeodomain-like"/>
    <property type="match status" value="1"/>
</dbReference>
<dbReference type="Pfam" id="PF00440">
    <property type="entry name" value="TetR_N"/>
    <property type="match status" value="1"/>
</dbReference>